<keyword evidence="9" id="KW-0325">Glycoprotein</keyword>
<evidence type="ECO:0000256" key="1">
    <source>
        <dbReference type="ARBA" id="ARBA00004477"/>
    </source>
</evidence>
<evidence type="ECO:0000256" key="7">
    <source>
        <dbReference type="ARBA" id="ARBA00022989"/>
    </source>
</evidence>
<dbReference type="AlphaFoldDB" id="A0A1D6HZB1"/>
<proteinExistence type="inferred from homology"/>
<evidence type="ECO:0000256" key="10">
    <source>
        <dbReference type="ARBA" id="ARBA00024938"/>
    </source>
</evidence>
<evidence type="ECO:0000256" key="9">
    <source>
        <dbReference type="ARBA" id="ARBA00023180"/>
    </source>
</evidence>
<dbReference type="EMBL" id="CM007650">
    <property type="protein sequence ID" value="ONM53420.1"/>
    <property type="molecule type" value="Genomic_DNA"/>
</dbReference>
<evidence type="ECO:0000313" key="11">
    <source>
        <dbReference type="EMBL" id="ONM53420.1"/>
    </source>
</evidence>
<evidence type="ECO:0000256" key="4">
    <source>
        <dbReference type="ARBA" id="ARBA00022692"/>
    </source>
</evidence>
<keyword evidence="5" id="KW-0053">Apoptosis</keyword>
<comment type="subunit">
    <text evidence="3">Constitutively interacts with CASP4; required for the localization of procaspase 4 to the ER.</text>
</comment>
<evidence type="ECO:0000256" key="8">
    <source>
        <dbReference type="ARBA" id="ARBA00023136"/>
    </source>
</evidence>
<comment type="function">
    <text evidence="10">Critical mediator, in cooperation with CASP4, of endoplasmic reticulum-stress induced apoptosis. Required or the activation of CASP4 following endoplasmic reticulum stress.</text>
</comment>
<dbReference type="STRING" id="4577.A0A1D6HZB1"/>
<comment type="subcellular location">
    <subcellularLocation>
        <location evidence="1">Endoplasmic reticulum membrane</location>
        <topology evidence="1">Multi-pass membrane protein</topology>
    </subcellularLocation>
</comment>
<dbReference type="InParanoid" id="A0A1D6HZB1"/>
<dbReference type="PANTHER" id="PTHR13448:SF0">
    <property type="entry name" value="TRANSMEMBRANE PROTEIN 214"/>
    <property type="match status" value="1"/>
</dbReference>
<dbReference type="InterPro" id="IPR019308">
    <property type="entry name" value="TMEM214"/>
</dbReference>
<evidence type="ECO:0000256" key="6">
    <source>
        <dbReference type="ARBA" id="ARBA00022824"/>
    </source>
</evidence>
<comment type="similarity">
    <text evidence="2">Belongs to the TMEM214 family.</text>
</comment>
<keyword evidence="4" id="KW-0812">Transmembrane</keyword>
<dbReference type="PANTHER" id="PTHR13448">
    <property type="entry name" value="TRANSMEMBRANE PROTEIN 214"/>
    <property type="match status" value="1"/>
</dbReference>
<keyword evidence="8" id="KW-0472">Membrane</keyword>
<gene>
    <name evidence="11" type="ORF">ZEAMMB73_Zm00001d019623</name>
</gene>
<dbReference type="GO" id="GO:0005789">
    <property type="term" value="C:endoplasmic reticulum membrane"/>
    <property type="evidence" value="ECO:0007669"/>
    <property type="project" value="UniProtKB-SubCell"/>
</dbReference>
<name>A0A1D6HZB1_MAIZE</name>
<evidence type="ECO:0000256" key="3">
    <source>
        <dbReference type="ARBA" id="ARBA00011720"/>
    </source>
</evidence>
<protein>
    <submittedName>
        <fullName evidence="11">Uncharacterized protein</fullName>
    </submittedName>
</protein>
<accession>A0A1D6HZB1</accession>
<reference evidence="11" key="1">
    <citation type="submission" date="2015-12" db="EMBL/GenBank/DDBJ databases">
        <title>Update maize B73 reference genome by single molecule sequencing technologies.</title>
        <authorList>
            <consortium name="Maize Genome Sequencing Project"/>
            <person name="Ware D."/>
        </authorList>
    </citation>
    <scope>NUCLEOTIDE SEQUENCE [LARGE SCALE GENOMIC DNA]</scope>
    <source>
        <tissue evidence="11">Seedling</tissue>
    </source>
</reference>
<evidence type="ECO:0000256" key="2">
    <source>
        <dbReference type="ARBA" id="ARBA00007984"/>
    </source>
</evidence>
<keyword evidence="6" id="KW-0256">Endoplasmic reticulum</keyword>
<keyword evidence="7" id="KW-1133">Transmembrane helix</keyword>
<organism evidence="11">
    <name type="scientific">Zea mays</name>
    <name type="common">Maize</name>
    <dbReference type="NCBI Taxonomy" id="4577"/>
    <lineage>
        <taxon>Eukaryota</taxon>
        <taxon>Viridiplantae</taxon>
        <taxon>Streptophyta</taxon>
        <taxon>Embryophyta</taxon>
        <taxon>Tracheophyta</taxon>
        <taxon>Spermatophyta</taxon>
        <taxon>Magnoliopsida</taxon>
        <taxon>Liliopsida</taxon>
        <taxon>Poales</taxon>
        <taxon>Poaceae</taxon>
        <taxon>PACMAD clade</taxon>
        <taxon>Panicoideae</taxon>
        <taxon>Andropogonodae</taxon>
        <taxon>Andropogoneae</taxon>
        <taxon>Tripsacinae</taxon>
        <taxon>Zea</taxon>
    </lineage>
</organism>
<sequence length="146" mass="16116">MKSGLRVADLDDTQIAAATGATYSDDDDSVEATAPCQEGLVKKPKKPKVKKPKVTVAEATVLIDAENLVAHLFEISASYMNQQDIQLMWFADYFGRAFAAVSASQFPWAKMFKESTVSKMVDVSYHITRYCSRISLCMSSFFSAHA</sequence>
<evidence type="ECO:0000256" key="5">
    <source>
        <dbReference type="ARBA" id="ARBA00022703"/>
    </source>
</evidence>
<dbReference type="ExpressionAtlas" id="A0A1D6HZB1">
    <property type="expression patterns" value="baseline and differential"/>
</dbReference>